<dbReference type="Gene3D" id="3.10.110.10">
    <property type="entry name" value="Ubiquitin Conjugating Enzyme"/>
    <property type="match status" value="1"/>
</dbReference>
<dbReference type="Pfam" id="PF00179">
    <property type="entry name" value="UQ_con"/>
    <property type="match status" value="1"/>
</dbReference>
<name>A0AAD5TMT9_9FUNG</name>
<comment type="caution">
    <text evidence="3">The sequence shown here is derived from an EMBL/GenBank/DDBJ whole genome shotgun (WGS) entry which is preliminary data.</text>
</comment>
<reference evidence="3" key="1">
    <citation type="submission" date="2020-05" db="EMBL/GenBank/DDBJ databases">
        <title>Phylogenomic resolution of chytrid fungi.</title>
        <authorList>
            <person name="Stajich J.E."/>
            <person name="Amses K."/>
            <person name="Simmons R."/>
            <person name="Seto K."/>
            <person name="Myers J."/>
            <person name="Bonds A."/>
            <person name="Quandt C.A."/>
            <person name="Barry K."/>
            <person name="Liu P."/>
            <person name="Grigoriev I."/>
            <person name="Longcore J.E."/>
            <person name="James T.Y."/>
        </authorList>
    </citation>
    <scope>NUCLEOTIDE SEQUENCE</scope>
    <source>
        <strain evidence="3">JEL0379</strain>
    </source>
</reference>
<dbReference type="AlphaFoldDB" id="A0AAD5TMT9"/>
<protein>
    <recommendedName>
        <fullName evidence="2">UBC core domain-containing protein</fullName>
    </recommendedName>
</protein>
<evidence type="ECO:0000256" key="1">
    <source>
        <dbReference type="ARBA" id="ARBA00022786"/>
    </source>
</evidence>
<evidence type="ECO:0000313" key="3">
    <source>
        <dbReference type="EMBL" id="KAJ3181416.1"/>
    </source>
</evidence>
<proteinExistence type="predicted"/>
<dbReference type="InterPro" id="IPR016135">
    <property type="entry name" value="UBQ-conjugating_enzyme/RWD"/>
</dbReference>
<dbReference type="EMBL" id="JADGJQ010000012">
    <property type="protein sequence ID" value="KAJ3181416.1"/>
    <property type="molecule type" value="Genomic_DNA"/>
</dbReference>
<gene>
    <name evidence="3" type="ORF">HDU87_001022</name>
</gene>
<feature type="domain" description="UBC core" evidence="2">
    <location>
        <begin position="21"/>
        <end position="176"/>
    </location>
</feature>
<organism evidence="3 4">
    <name type="scientific">Geranomyces variabilis</name>
    <dbReference type="NCBI Taxonomy" id="109894"/>
    <lineage>
        <taxon>Eukaryota</taxon>
        <taxon>Fungi</taxon>
        <taxon>Fungi incertae sedis</taxon>
        <taxon>Chytridiomycota</taxon>
        <taxon>Chytridiomycota incertae sedis</taxon>
        <taxon>Chytridiomycetes</taxon>
        <taxon>Spizellomycetales</taxon>
        <taxon>Powellomycetaceae</taxon>
        <taxon>Geranomyces</taxon>
    </lineage>
</organism>
<dbReference type="PROSITE" id="PS50127">
    <property type="entry name" value="UBC_2"/>
    <property type="match status" value="1"/>
</dbReference>
<keyword evidence="4" id="KW-1185">Reference proteome</keyword>
<evidence type="ECO:0000259" key="2">
    <source>
        <dbReference type="PROSITE" id="PS50127"/>
    </source>
</evidence>
<dbReference type="SMART" id="SM00212">
    <property type="entry name" value="UBCc"/>
    <property type="match status" value="1"/>
</dbReference>
<dbReference type="InterPro" id="IPR050113">
    <property type="entry name" value="Ub_conjugating_enzyme"/>
</dbReference>
<accession>A0AAD5TMT9</accession>
<sequence length="736" mass="81544">MSTTPPRVLRIVPVSANVEITGYARLLRDLQEMHREPVAGVEVHVCEQDVTRLCVVLAPQSGQFAGIKLHLSVRIPLNYPKSGPEVSISTPFKHPNVFGTYICCDILKGRIVRGSDGYIGGYTPAYSLQTIFVQLLSFFTADRIAQEYGGFANAYKVDKPALQEKIARFVCKDCGFNLNAGRSPRSKARPENPNFAPLGRKDSGFQGFPSAEAAADTAACALHILDAVPDCWRLVAENLTTRDLLTFSRAYPPFGKAVDTTSDCLRRELRCFYLHVGFKDEVLGVGVSSTGTGRQTKISSGFELLSHKAFREFRVMEGPWGETINEFLPLVLNAPHFEKARPMIEDRLMALAGRNDGRGAFDPAVVLQVIAKWMNQMVVDLMKDVGGEDSITGSAATKTVLHASEKALNGYCTLLHILLTFARRYRGITETAHQRVHRFLARESGRSKKEVPDFGEFLCWFAVVPGLSWSAVGRTLFNELLARNVYWTLMKYPHLAYMETSTSPLRLQQTFLASATGLRLFMFQSFFMRKLVWRDSRPENTIAPAAGTSASDAPQANGGWQVVVGPRARAELKRHGTPAYDAHAVDEHLDALLAVSAKTYGFPSPALSATLAKEARRILTVATWDQVHEVLCLEVPSPSAMSAVLKLAVCRSEEKEYHLCPYDADELWILRKAVEPGGCSDIKPRWMRKVRPGRSFFPNPRALIRRKAAAAPPPPPADVQRPGFCRVCRFECGNPV</sequence>
<dbReference type="PANTHER" id="PTHR24067">
    <property type="entry name" value="UBIQUITIN-CONJUGATING ENZYME E2"/>
    <property type="match status" value="1"/>
</dbReference>
<dbReference type="SUPFAM" id="SSF54495">
    <property type="entry name" value="UBC-like"/>
    <property type="match status" value="1"/>
</dbReference>
<dbReference type="Proteomes" id="UP001212152">
    <property type="component" value="Unassembled WGS sequence"/>
</dbReference>
<dbReference type="InterPro" id="IPR000608">
    <property type="entry name" value="UBC"/>
</dbReference>
<dbReference type="CDD" id="cd23955">
    <property type="entry name" value="UBCc_invertebrate"/>
    <property type="match status" value="1"/>
</dbReference>
<keyword evidence="1" id="KW-0833">Ubl conjugation pathway</keyword>
<evidence type="ECO:0000313" key="4">
    <source>
        <dbReference type="Proteomes" id="UP001212152"/>
    </source>
</evidence>